<proteinExistence type="predicted"/>
<organism evidence="2 3">
    <name type="scientific">Dactylosporangium maewongense</name>
    <dbReference type="NCBI Taxonomy" id="634393"/>
    <lineage>
        <taxon>Bacteria</taxon>
        <taxon>Bacillati</taxon>
        <taxon>Actinomycetota</taxon>
        <taxon>Actinomycetes</taxon>
        <taxon>Micromonosporales</taxon>
        <taxon>Micromonosporaceae</taxon>
        <taxon>Dactylosporangium</taxon>
    </lineage>
</organism>
<evidence type="ECO:0000313" key="3">
    <source>
        <dbReference type="Proteomes" id="UP001501470"/>
    </source>
</evidence>
<keyword evidence="3" id="KW-1185">Reference proteome</keyword>
<accession>A0ABP4MY93</accession>
<evidence type="ECO:0000313" key="2">
    <source>
        <dbReference type="EMBL" id="GAA1550343.1"/>
    </source>
</evidence>
<name>A0ABP4MY93_9ACTN</name>
<dbReference type="EMBL" id="BAAAQD010000021">
    <property type="protein sequence ID" value="GAA1550343.1"/>
    <property type="molecule type" value="Genomic_DNA"/>
</dbReference>
<evidence type="ECO:0000256" key="1">
    <source>
        <dbReference type="SAM" id="MobiDB-lite"/>
    </source>
</evidence>
<comment type="caution">
    <text evidence="2">The sequence shown here is derived from an EMBL/GenBank/DDBJ whole genome shotgun (WGS) entry which is preliminary data.</text>
</comment>
<protein>
    <submittedName>
        <fullName evidence="2">Uncharacterized protein</fullName>
    </submittedName>
</protein>
<gene>
    <name evidence="2" type="ORF">GCM10009827_083750</name>
</gene>
<sequence length="120" mass="12986">MTPESSEPSPRRTRPRTNNSRQEPSPVPSLDTTARAAKGNDPTRRLPAVTGPVYPPAAARGRYLAIVTNCPFCEGRHAHYLGTAVDTSRMAGCRRGRYLLNVSRSRRHAAGSSTQKGSPS</sequence>
<feature type="region of interest" description="Disordered" evidence="1">
    <location>
        <begin position="1"/>
        <end position="55"/>
    </location>
</feature>
<reference evidence="3" key="1">
    <citation type="journal article" date="2019" name="Int. J. Syst. Evol. Microbiol.">
        <title>The Global Catalogue of Microorganisms (GCM) 10K type strain sequencing project: providing services to taxonomists for standard genome sequencing and annotation.</title>
        <authorList>
            <consortium name="The Broad Institute Genomics Platform"/>
            <consortium name="The Broad Institute Genome Sequencing Center for Infectious Disease"/>
            <person name="Wu L."/>
            <person name="Ma J."/>
        </authorList>
    </citation>
    <scope>NUCLEOTIDE SEQUENCE [LARGE SCALE GENOMIC DNA]</scope>
    <source>
        <strain evidence="3">JCM 15933</strain>
    </source>
</reference>
<dbReference type="Proteomes" id="UP001501470">
    <property type="component" value="Unassembled WGS sequence"/>
</dbReference>